<dbReference type="InterPro" id="IPR001466">
    <property type="entry name" value="Beta-lactam-related"/>
</dbReference>
<dbReference type="Proteomes" id="UP001628668">
    <property type="component" value="Unassembled WGS sequence"/>
</dbReference>
<organism evidence="2 3">
    <name type="scientific">Rossellomorea oryzaecorticis</name>
    <dbReference type="NCBI Taxonomy" id="1396505"/>
    <lineage>
        <taxon>Bacteria</taxon>
        <taxon>Bacillati</taxon>
        <taxon>Bacillota</taxon>
        <taxon>Bacilli</taxon>
        <taxon>Bacillales</taxon>
        <taxon>Bacillaceae</taxon>
        <taxon>Rossellomorea</taxon>
    </lineage>
</organism>
<name>A0ABW8VWX9_9BACI</name>
<dbReference type="RefSeq" id="WP_198257383.1">
    <property type="nucleotide sequence ID" value="NZ_JBJOSA010000020.1"/>
</dbReference>
<dbReference type="PANTHER" id="PTHR43283">
    <property type="entry name" value="BETA-LACTAMASE-RELATED"/>
    <property type="match status" value="1"/>
</dbReference>
<accession>A0ABW8VWX9</accession>
<dbReference type="Gene3D" id="3.40.710.10">
    <property type="entry name" value="DD-peptidase/beta-lactamase superfamily"/>
    <property type="match status" value="1"/>
</dbReference>
<protein>
    <submittedName>
        <fullName evidence="2">Serine hydrolase domain-containing protein</fullName>
        <ecNumber evidence="2">3.-.-.-</ecNumber>
    </submittedName>
</protein>
<dbReference type="SUPFAM" id="SSF56601">
    <property type="entry name" value="beta-lactamase/transpeptidase-like"/>
    <property type="match status" value="1"/>
</dbReference>
<comment type="caution">
    <text evidence="2">The sequence shown here is derived from an EMBL/GenBank/DDBJ whole genome shotgun (WGS) entry which is preliminary data.</text>
</comment>
<evidence type="ECO:0000259" key="1">
    <source>
        <dbReference type="Pfam" id="PF00144"/>
    </source>
</evidence>
<evidence type="ECO:0000313" key="2">
    <source>
        <dbReference type="EMBL" id="MFL8938672.1"/>
    </source>
</evidence>
<dbReference type="InterPro" id="IPR012338">
    <property type="entry name" value="Beta-lactam/transpept-like"/>
</dbReference>
<feature type="domain" description="Beta-lactamase-related" evidence="1">
    <location>
        <begin position="30"/>
        <end position="324"/>
    </location>
</feature>
<dbReference type="PANTHER" id="PTHR43283:SF7">
    <property type="entry name" value="BETA-LACTAMASE-RELATED DOMAIN-CONTAINING PROTEIN"/>
    <property type="match status" value="1"/>
</dbReference>
<proteinExistence type="predicted"/>
<evidence type="ECO:0000313" key="3">
    <source>
        <dbReference type="Proteomes" id="UP001628668"/>
    </source>
</evidence>
<dbReference type="Pfam" id="PF00144">
    <property type="entry name" value="Beta-lactamase"/>
    <property type="match status" value="1"/>
</dbReference>
<sequence>MIKLHRQHNSTAFLPLAAHVENTFGKVICTGASTFIIHRDSVVFEKYIGNQSDGEDAREVKADTQFHVASVRKTYIGFAVSYALHYGYIKSIDDKVTRYLPDLDEPAWKPVTIRHLLTHTHGLKTEEGKTYRDFEPGTDWSYKQIGIEALTRLVKVTTGNSVAEILHEAVFTPLGLSESDWYAEKNERLVDVILRYEGDEDWRTSESTEGDKMNMYVSTRELAYWGYFHLKKGKINGKQIVPREIIDMAVSLQSPATLHKDAPQNGFLWFVKDLPANKTEIGPLVPKGSYQLLGFTNATVLVIPEKDLVAVRMFNSFGSPEGYEYLEDVRSFGDTVMECVEK</sequence>
<dbReference type="GO" id="GO:0016787">
    <property type="term" value="F:hydrolase activity"/>
    <property type="evidence" value="ECO:0007669"/>
    <property type="project" value="UniProtKB-KW"/>
</dbReference>
<keyword evidence="3" id="KW-1185">Reference proteome</keyword>
<dbReference type="EC" id="3.-.-.-" evidence="2"/>
<keyword evidence="2" id="KW-0378">Hydrolase</keyword>
<dbReference type="EMBL" id="JBJOSA010000020">
    <property type="protein sequence ID" value="MFL8938672.1"/>
    <property type="molecule type" value="Genomic_DNA"/>
</dbReference>
<gene>
    <name evidence="2" type="ORF">ACKA06_17960</name>
</gene>
<dbReference type="InterPro" id="IPR050789">
    <property type="entry name" value="Diverse_Enzym_Activities"/>
</dbReference>
<reference evidence="2 3" key="1">
    <citation type="submission" date="2024-12" db="EMBL/GenBank/DDBJ databases">
        <authorList>
            <person name="Li X."/>
            <person name="Zhang D."/>
        </authorList>
    </citation>
    <scope>NUCLEOTIDE SEQUENCE [LARGE SCALE GENOMIC DNA]</scope>
    <source>
        <strain evidence="2 3">JCM19602</strain>
    </source>
</reference>